<dbReference type="OrthoDB" id="5778525at2759"/>
<feature type="region of interest" description="Disordered" evidence="1">
    <location>
        <begin position="301"/>
        <end position="418"/>
    </location>
</feature>
<evidence type="ECO:0000259" key="2">
    <source>
        <dbReference type="PROSITE" id="PS50888"/>
    </source>
</evidence>
<dbReference type="EMBL" id="JABCIY010000258">
    <property type="protein sequence ID" value="KAF7186312.1"/>
    <property type="molecule type" value="Genomic_DNA"/>
</dbReference>
<feature type="compositionally biased region" description="Polar residues" evidence="1">
    <location>
        <begin position="104"/>
        <end position="117"/>
    </location>
</feature>
<dbReference type="Pfam" id="PF23181">
    <property type="entry name" value="bHLH_INO4"/>
    <property type="match status" value="1"/>
</dbReference>
<protein>
    <recommendedName>
        <fullName evidence="2">BHLH domain-containing protein</fullName>
    </recommendedName>
</protein>
<dbReference type="AlphaFoldDB" id="A0A8H6VD85"/>
<dbReference type="InterPro" id="IPR057072">
    <property type="entry name" value="bHLH_INO4"/>
</dbReference>
<feature type="compositionally biased region" description="Low complexity" evidence="1">
    <location>
        <begin position="118"/>
        <end position="130"/>
    </location>
</feature>
<sequence>MDENLQLRQQQQSQQNFDMTQVLSARQFPLGGDESFNFGDAGFLDQPHDRPLLDNSEQNMLNSFWDHPDEFKDTGKAPTMPFGYMPSQDATDASADAAATSASLHSSHVNPHASSAHANTNNRNADNSDNGGQQQYSANVTGEDINAASLIHNIRNNLSSSTNGASAFTLSNPGDFSTIGSWGSFLNPMTTDMSGHLANLTMTYTQNWNNAHTFNSHRQQPTGATYADMGSQLMQANMASRYNPQYAQNLTGWQGPGHAAQYAPPHNQGRNQSAAFGSDTSFAGGHFRSANGAANHGNKAGNLLGVPGAPQAAAPAQQSASNFTVMQQSPTTPAGQQWNGQAQYSNGAGRKRGRSQAEEDWQQGQVAVKQEQDDDDYAGGSAGHKRRRSTVGTQAIPGIPIAQVSNSPEMGDEEARRRGILPKKKENLTDQQKRFNHIQSEKKRRELINNGYNTLNVLVPALAQGKSGLSRSECLSEVNMYLQTLSQGNAEILRQLGLPADALAGVNRDGFTNITGHSQSTQPQPQQQGPTQPQPQPQPQAQPAAS</sequence>
<dbReference type="GO" id="GO:0046983">
    <property type="term" value="F:protein dimerization activity"/>
    <property type="evidence" value="ECO:0007669"/>
    <property type="project" value="InterPro"/>
</dbReference>
<dbReference type="InterPro" id="IPR011598">
    <property type="entry name" value="bHLH_dom"/>
</dbReference>
<organism evidence="3 4">
    <name type="scientific">Pseudocercospora fuligena</name>
    <dbReference type="NCBI Taxonomy" id="685502"/>
    <lineage>
        <taxon>Eukaryota</taxon>
        <taxon>Fungi</taxon>
        <taxon>Dikarya</taxon>
        <taxon>Ascomycota</taxon>
        <taxon>Pezizomycotina</taxon>
        <taxon>Dothideomycetes</taxon>
        <taxon>Dothideomycetidae</taxon>
        <taxon>Mycosphaerellales</taxon>
        <taxon>Mycosphaerellaceae</taxon>
        <taxon>Pseudocercospora</taxon>
    </lineage>
</organism>
<feature type="region of interest" description="Disordered" evidence="1">
    <location>
        <begin position="257"/>
        <end position="282"/>
    </location>
</feature>
<dbReference type="Proteomes" id="UP000660729">
    <property type="component" value="Unassembled WGS sequence"/>
</dbReference>
<dbReference type="InterPro" id="IPR036638">
    <property type="entry name" value="HLH_DNA-bd_sf"/>
</dbReference>
<reference evidence="3" key="1">
    <citation type="submission" date="2020-04" db="EMBL/GenBank/DDBJ databases">
        <title>Draft genome resource of the tomato pathogen Pseudocercospora fuligena.</title>
        <authorList>
            <person name="Zaccaron A."/>
        </authorList>
    </citation>
    <scope>NUCLEOTIDE SEQUENCE</scope>
    <source>
        <strain evidence="3">PF001</strain>
    </source>
</reference>
<comment type="caution">
    <text evidence="3">The sequence shown here is derived from an EMBL/GenBank/DDBJ whole genome shotgun (WGS) entry which is preliminary data.</text>
</comment>
<evidence type="ECO:0000256" key="1">
    <source>
        <dbReference type="SAM" id="MobiDB-lite"/>
    </source>
</evidence>
<feature type="compositionally biased region" description="Low complexity" evidence="1">
    <location>
        <begin position="518"/>
        <end position="531"/>
    </location>
</feature>
<feature type="compositionally biased region" description="Low complexity" evidence="1">
    <location>
        <begin position="301"/>
        <end position="321"/>
    </location>
</feature>
<keyword evidence="4" id="KW-1185">Reference proteome</keyword>
<feature type="region of interest" description="Disordered" evidence="1">
    <location>
        <begin position="509"/>
        <end position="546"/>
    </location>
</feature>
<evidence type="ECO:0000313" key="3">
    <source>
        <dbReference type="EMBL" id="KAF7186312.1"/>
    </source>
</evidence>
<feature type="region of interest" description="Disordered" evidence="1">
    <location>
        <begin position="86"/>
        <end position="137"/>
    </location>
</feature>
<feature type="domain" description="BHLH" evidence="2">
    <location>
        <begin position="432"/>
        <end position="485"/>
    </location>
</feature>
<feature type="compositionally biased region" description="Low complexity" evidence="1">
    <location>
        <begin position="89"/>
        <end position="103"/>
    </location>
</feature>
<feature type="compositionally biased region" description="Polar residues" evidence="1">
    <location>
        <begin position="322"/>
        <end position="346"/>
    </location>
</feature>
<dbReference type="Gene3D" id="4.10.280.10">
    <property type="entry name" value="Helix-loop-helix DNA-binding domain"/>
    <property type="match status" value="1"/>
</dbReference>
<evidence type="ECO:0000313" key="4">
    <source>
        <dbReference type="Proteomes" id="UP000660729"/>
    </source>
</evidence>
<feature type="compositionally biased region" description="Polar residues" evidence="1">
    <location>
        <begin position="268"/>
        <end position="281"/>
    </location>
</feature>
<gene>
    <name evidence="3" type="ORF">HII31_12387</name>
</gene>
<dbReference type="PROSITE" id="PS50888">
    <property type="entry name" value="BHLH"/>
    <property type="match status" value="1"/>
</dbReference>
<dbReference type="SUPFAM" id="SSF47459">
    <property type="entry name" value="HLH, helix-loop-helix DNA-binding domain"/>
    <property type="match status" value="1"/>
</dbReference>
<name>A0A8H6VD85_9PEZI</name>
<accession>A0A8H6VD85</accession>
<proteinExistence type="predicted"/>